<dbReference type="PANTHER" id="PTHR47551:SF1">
    <property type="entry name" value="TUBULIN--TYROSINE LIGASE PBY1-RELATED"/>
    <property type="match status" value="1"/>
</dbReference>
<proteinExistence type="predicted"/>
<dbReference type="STRING" id="765440.A0A0C3FZS5"/>
<dbReference type="InParanoid" id="A0A0C3FZS5"/>
<sequence>MILTKQHSIRNSMVSTKPRVLLTNDDGPPGPESPYIYGLYRHLTTALGWDVKVVVPSSQKSWIGKAYHITEIVQGRYYYPRDPDGKGETSHTSRPLKDGETAEWILLDGTPATCANVALHNLYHGTIDLLISGPNLGRNTSAAFALSSGTVGAALSSSLSQIRSIAVSYGTVVHPTPSTFREPAHRLAAGIVNHLWSNWGKDEAGLRNGEVDLYNLNIPMIEQLLTDEGLTIVWTTMWRNSYGRLFKVILPPKADAKPSVSPAGPDSATAEPVNEMQRGIEVHSEDVSPLVFKFAPDMRGLVNPLSTSVPVGSDGWAMLKGYVSITPLRASFAEPLLPPEGDGERTWKIKL</sequence>
<gene>
    <name evidence="2" type="ORF">PILCRDRAFT_354182</name>
</gene>
<dbReference type="HOGENOM" id="CLU_049222_2_0_1"/>
<dbReference type="SUPFAM" id="SSF64167">
    <property type="entry name" value="SurE-like"/>
    <property type="match status" value="1"/>
</dbReference>
<name>A0A0C3FZS5_PILCF</name>
<dbReference type="InterPro" id="IPR002828">
    <property type="entry name" value="SurE-like_Pase/nucleotidase"/>
</dbReference>
<accession>A0A0C3FZS5</accession>
<dbReference type="InterPro" id="IPR027746">
    <property type="entry name" value="TTL"/>
</dbReference>
<reference evidence="2 3" key="1">
    <citation type="submission" date="2014-04" db="EMBL/GenBank/DDBJ databases">
        <authorList>
            <consortium name="DOE Joint Genome Institute"/>
            <person name="Kuo A."/>
            <person name="Tarkka M."/>
            <person name="Buscot F."/>
            <person name="Kohler A."/>
            <person name="Nagy L.G."/>
            <person name="Floudas D."/>
            <person name="Copeland A."/>
            <person name="Barry K.W."/>
            <person name="Cichocki N."/>
            <person name="Veneault-Fourrey C."/>
            <person name="LaButti K."/>
            <person name="Lindquist E.A."/>
            <person name="Lipzen A."/>
            <person name="Lundell T."/>
            <person name="Morin E."/>
            <person name="Murat C."/>
            <person name="Sun H."/>
            <person name="Tunlid A."/>
            <person name="Henrissat B."/>
            <person name="Grigoriev I.V."/>
            <person name="Hibbett D.S."/>
            <person name="Martin F."/>
            <person name="Nordberg H.P."/>
            <person name="Cantor M.N."/>
            <person name="Hua S.X."/>
        </authorList>
    </citation>
    <scope>NUCLEOTIDE SEQUENCE [LARGE SCALE GENOMIC DNA]</scope>
    <source>
        <strain evidence="2 3">F 1598</strain>
    </source>
</reference>
<evidence type="ECO:0000313" key="3">
    <source>
        <dbReference type="Proteomes" id="UP000054166"/>
    </source>
</evidence>
<evidence type="ECO:0000259" key="1">
    <source>
        <dbReference type="Pfam" id="PF01975"/>
    </source>
</evidence>
<organism evidence="2 3">
    <name type="scientific">Piloderma croceum (strain F 1598)</name>
    <dbReference type="NCBI Taxonomy" id="765440"/>
    <lineage>
        <taxon>Eukaryota</taxon>
        <taxon>Fungi</taxon>
        <taxon>Dikarya</taxon>
        <taxon>Basidiomycota</taxon>
        <taxon>Agaricomycotina</taxon>
        <taxon>Agaricomycetes</taxon>
        <taxon>Agaricomycetidae</taxon>
        <taxon>Atheliales</taxon>
        <taxon>Atheliaceae</taxon>
        <taxon>Piloderma</taxon>
    </lineage>
</organism>
<evidence type="ECO:0000313" key="2">
    <source>
        <dbReference type="EMBL" id="KIM85229.1"/>
    </source>
</evidence>
<dbReference type="GO" id="GO:0016787">
    <property type="term" value="F:hydrolase activity"/>
    <property type="evidence" value="ECO:0007669"/>
    <property type="project" value="InterPro"/>
</dbReference>
<keyword evidence="3" id="KW-1185">Reference proteome</keyword>
<dbReference type="Pfam" id="PF01975">
    <property type="entry name" value="SurE"/>
    <property type="match status" value="1"/>
</dbReference>
<dbReference type="Proteomes" id="UP000054166">
    <property type="component" value="Unassembled WGS sequence"/>
</dbReference>
<feature type="domain" description="Survival protein SurE-like phosphatase/nucleotidase" evidence="1">
    <location>
        <begin position="20"/>
        <end position="242"/>
    </location>
</feature>
<protein>
    <recommendedName>
        <fullName evidence="1">Survival protein SurE-like phosphatase/nucleotidase domain-containing protein</fullName>
    </recommendedName>
</protein>
<dbReference type="AlphaFoldDB" id="A0A0C3FZS5"/>
<dbReference type="Gene3D" id="3.40.1210.10">
    <property type="entry name" value="Survival protein SurE-like phosphatase/nucleotidase"/>
    <property type="match status" value="1"/>
</dbReference>
<dbReference type="InterPro" id="IPR036523">
    <property type="entry name" value="SurE-like_sf"/>
</dbReference>
<dbReference type="NCBIfam" id="TIGR00087">
    <property type="entry name" value="surE"/>
    <property type="match status" value="1"/>
</dbReference>
<dbReference type="OrthoDB" id="202825at2759"/>
<dbReference type="PANTHER" id="PTHR47551">
    <property type="entry name" value="TUBULIN--TYROSINE LIGASE PBY1-RELATED"/>
    <property type="match status" value="1"/>
</dbReference>
<dbReference type="EMBL" id="KN832985">
    <property type="protein sequence ID" value="KIM85229.1"/>
    <property type="molecule type" value="Genomic_DNA"/>
</dbReference>
<dbReference type="GO" id="GO:0000932">
    <property type="term" value="C:P-body"/>
    <property type="evidence" value="ECO:0007669"/>
    <property type="project" value="TreeGrafter"/>
</dbReference>
<reference evidence="3" key="2">
    <citation type="submission" date="2015-01" db="EMBL/GenBank/DDBJ databases">
        <title>Evolutionary Origins and Diversification of the Mycorrhizal Mutualists.</title>
        <authorList>
            <consortium name="DOE Joint Genome Institute"/>
            <consortium name="Mycorrhizal Genomics Consortium"/>
            <person name="Kohler A."/>
            <person name="Kuo A."/>
            <person name="Nagy L.G."/>
            <person name="Floudas D."/>
            <person name="Copeland A."/>
            <person name="Barry K.W."/>
            <person name="Cichocki N."/>
            <person name="Veneault-Fourrey C."/>
            <person name="LaButti K."/>
            <person name="Lindquist E.A."/>
            <person name="Lipzen A."/>
            <person name="Lundell T."/>
            <person name="Morin E."/>
            <person name="Murat C."/>
            <person name="Riley R."/>
            <person name="Ohm R."/>
            <person name="Sun H."/>
            <person name="Tunlid A."/>
            <person name="Henrissat B."/>
            <person name="Grigoriev I.V."/>
            <person name="Hibbett D.S."/>
            <person name="Martin F."/>
        </authorList>
    </citation>
    <scope>NUCLEOTIDE SEQUENCE [LARGE SCALE GENOMIC DNA]</scope>
    <source>
        <strain evidence="3">F 1598</strain>
    </source>
</reference>